<dbReference type="Proteomes" id="UP000275846">
    <property type="component" value="Unassembled WGS sequence"/>
</dbReference>
<reference evidence="1 2" key="2">
    <citation type="submission" date="2018-11" db="EMBL/GenBank/DDBJ databases">
        <authorList>
            <consortium name="Pathogen Informatics"/>
        </authorList>
    </citation>
    <scope>NUCLEOTIDE SEQUENCE [LARGE SCALE GENOMIC DNA]</scope>
    <source>
        <strain evidence="1 2">NST_G2</strain>
    </source>
</reference>
<protein>
    <submittedName>
        <fullName evidence="3">Cyclin N-terminal domain-containing protein</fullName>
    </submittedName>
</protein>
<dbReference type="AlphaFoldDB" id="A0A183TCE4"/>
<keyword evidence="2" id="KW-1185">Reference proteome</keyword>
<evidence type="ECO:0000313" key="2">
    <source>
        <dbReference type="Proteomes" id="UP000275846"/>
    </source>
</evidence>
<gene>
    <name evidence="1" type="ORF">SSLN_LOCUS14142</name>
</gene>
<evidence type="ECO:0000313" key="3">
    <source>
        <dbReference type="WBParaSite" id="SSLN_0001468001-mRNA-1"/>
    </source>
</evidence>
<organism evidence="3">
    <name type="scientific">Schistocephalus solidus</name>
    <name type="common">Tapeworm</name>
    <dbReference type="NCBI Taxonomy" id="70667"/>
    <lineage>
        <taxon>Eukaryota</taxon>
        <taxon>Metazoa</taxon>
        <taxon>Spiralia</taxon>
        <taxon>Lophotrochozoa</taxon>
        <taxon>Platyhelminthes</taxon>
        <taxon>Cestoda</taxon>
        <taxon>Eucestoda</taxon>
        <taxon>Diphyllobothriidea</taxon>
        <taxon>Diphyllobothriidae</taxon>
        <taxon>Schistocephalus</taxon>
    </lineage>
</organism>
<reference evidence="3" key="1">
    <citation type="submission" date="2016-06" db="UniProtKB">
        <authorList>
            <consortium name="WormBaseParasite"/>
        </authorList>
    </citation>
    <scope>IDENTIFICATION</scope>
</reference>
<sequence length="136" mass="14492">GQREKQRPDALFYEYHTIAASDLAPTADRIQQQQQQRQPASHLIRQLLLECQALLRSHASAISREQAIGRCGAFIHHRASMCWQCRVSGHEASMVVVAAEMFLSGADGKAGSPAAAAAATRGGVPSKCGACPPPCA</sequence>
<name>A0A183TCE4_SCHSO</name>
<proteinExistence type="predicted"/>
<dbReference type="EMBL" id="UYSU01038688">
    <property type="protein sequence ID" value="VDM00528.1"/>
    <property type="molecule type" value="Genomic_DNA"/>
</dbReference>
<dbReference type="WBParaSite" id="SSLN_0001468001-mRNA-1">
    <property type="protein sequence ID" value="SSLN_0001468001-mRNA-1"/>
    <property type="gene ID" value="SSLN_0001468001"/>
</dbReference>
<evidence type="ECO:0000313" key="1">
    <source>
        <dbReference type="EMBL" id="VDM00528.1"/>
    </source>
</evidence>
<accession>A0A183TCE4</accession>